<organism evidence="1 2">
    <name type="scientific">Entomophthora muscae</name>
    <dbReference type="NCBI Taxonomy" id="34485"/>
    <lineage>
        <taxon>Eukaryota</taxon>
        <taxon>Fungi</taxon>
        <taxon>Fungi incertae sedis</taxon>
        <taxon>Zoopagomycota</taxon>
        <taxon>Entomophthoromycotina</taxon>
        <taxon>Entomophthoromycetes</taxon>
        <taxon>Entomophthorales</taxon>
        <taxon>Entomophthoraceae</taxon>
        <taxon>Entomophthora</taxon>
    </lineage>
</organism>
<evidence type="ECO:0000313" key="2">
    <source>
        <dbReference type="Proteomes" id="UP001165960"/>
    </source>
</evidence>
<protein>
    <submittedName>
        <fullName evidence="1">Uncharacterized protein</fullName>
    </submittedName>
</protein>
<accession>A0ACC2TF22</accession>
<dbReference type="Proteomes" id="UP001165960">
    <property type="component" value="Unassembled WGS sequence"/>
</dbReference>
<sequence length="209" mass="24611">MGTDFQQVGNHQETYSLGNPMILNKSVKWTFDIDHSIIQSSFFTDFHIITHSAKQDYYCFEENHNLTSAKVCEVEFRRKYKLPTETIPFQHCTCLNTTCESAIIIDSSRYSAIVFQDIDSPLELILKRQQHIFPFNRSYKVQYNSTNPILFSWRPVLLQVHSRRYYSDSRPPIVYKRNFNILLSLSLDSLFRPIPDLHNNPLPSEFIYS</sequence>
<gene>
    <name evidence="1" type="ORF">DSO57_1019086</name>
</gene>
<reference evidence="1" key="1">
    <citation type="submission" date="2022-04" db="EMBL/GenBank/DDBJ databases">
        <title>Genome of the entomopathogenic fungus Entomophthora muscae.</title>
        <authorList>
            <person name="Elya C."/>
            <person name="Lovett B.R."/>
            <person name="Lee E."/>
            <person name="Macias A.M."/>
            <person name="Hajek A.E."/>
            <person name="De Bivort B.L."/>
            <person name="Kasson M.T."/>
            <person name="De Fine Licht H.H."/>
            <person name="Stajich J.E."/>
        </authorList>
    </citation>
    <scope>NUCLEOTIDE SEQUENCE</scope>
    <source>
        <strain evidence="1">Berkeley</strain>
    </source>
</reference>
<proteinExistence type="predicted"/>
<comment type="caution">
    <text evidence="1">The sequence shown here is derived from an EMBL/GenBank/DDBJ whole genome shotgun (WGS) entry which is preliminary data.</text>
</comment>
<name>A0ACC2TF22_9FUNG</name>
<evidence type="ECO:0000313" key="1">
    <source>
        <dbReference type="EMBL" id="KAJ9073192.1"/>
    </source>
</evidence>
<dbReference type="EMBL" id="QTSX02002925">
    <property type="protein sequence ID" value="KAJ9073192.1"/>
    <property type="molecule type" value="Genomic_DNA"/>
</dbReference>
<keyword evidence="2" id="KW-1185">Reference proteome</keyword>